<evidence type="ECO:0000256" key="4">
    <source>
        <dbReference type="ARBA" id="ARBA00022679"/>
    </source>
</evidence>
<evidence type="ECO:0000256" key="5">
    <source>
        <dbReference type="ARBA" id="ARBA00022691"/>
    </source>
</evidence>
<evidence type="ECO:0000313" key="9">
    <source>
        <dbReference type="Proteomes" id="UP000252355"/>
    </source>
</evidence>
<dbReference type="AlphaFoldDB" id="A0A367ZUD6"/>
<dbReference type="Pfam" id="PF01795">
    <property type="entry name" value="Methyltransf_5"/>
    <property type="match status" value="1"/>
</dbReference>
<evidence type="ECO:0000256" key="6">
    <source>
        <dbReference type="HAMAP-Rule" id="MF_01007"/>
    </source>
</evidence>
<dbReference type="GO" id="GO:0005737">
    <property type="term" value="C:cytoplasm"/>
    <property type="evidence" value="ECO:0007669"/>
    <property type="project" value="UniProtKB-SubCell"/>
</dbReference>
<dbReference type="SUPFAM" id="SSF53335">
    <property type="entry name" value="S-adenosyl-L-methionine-dependent methyltransferases"/>
    <property type="match status" value="1"/>
</dbReference>
<dbReference type="Gene3D" id="1.10.150.170">
    <property type="entry name" value="Putative methyltransferase TM0872, insert domain"/>
    <property type="match status" value="1"/>
</dbReference>
<name>A0A367ZUD6_9BACT</name>
<feature type="region of interest" description="Disordered" evidence="7">
    <location>
        <begin position="312"/>
        <end position="365"/>
    </location>
</feature>
<dbReference type="SUPFAM" id="SSF81799">
    <property type="entry name" value="Putative methyltransferase TM0872, insert domain"/>
    <property type="match status" value="1"/>
</dbReference>
<evidence type="ECO:0000256" key="7">
    <source>
        <dbReference type="SAM" id="MobiDB-lite"/>
    </source>
</evidence>
<protein>
    <recommendedName>
        <fullName evidence="6">Ribosomal RNA small subunit methyltransferase H</fullName>
        <ecNumber evidence="6">2.1.1.199</ecNumber>
    </recommendedName>
    <alternativeName>
        <fullName evidence="6">16S rRNA m(4)C1402 methyltransferase</fullName>
    </alternativeName>
    <alternativeName>
        <fullName evidence="6">rRNA (cytosine-N(4)-)-methyltransferase RsmH</fullName>
    </alternativeName>
</protein>
<dbReference type="InterPro" id="IPR029063">
    <property type="entry name" value="SAM-dependent_MTases_sf"/>
</dbReference>
<dbReference type="PANTHER" id="PTHR11265:SF0">
    <property type="entry name" value="12S RRNA N4-METHYLCYTIDINE METHYLTRANSFERASE"/>
    <property type="match status" value="1"/>
</dbReference>
<dbReference type="GO" id="GO:0070475">
    <property type="term" value="P:rRNA base methylation"/>
    <property type="evidence" value="ECO:0007669"/>
    <property type="project" value="UniProtKB-UniRule"/>
</dbReference>
<evidence type="ECO:0000313" key="8">
    <source>
        <dbReference type="EMBL" id="RCK81329.1"/>
    </source>
</evidence>
<dbReference type="HAMAP" id="MF_01007">
    <property type="entry name" value="16SrRNA_methyltr_H"/>
    <property type="match status" value="1"/>
</dbReference>
<feature type="binding site" evidence="6">
    <location>
        <position position="84"/>
    </location>
    <ligand>
        <name>S-adenosyl-L-methionine</name>
        <dbReference type="ChEBI" id="CHEBI:59789"/>
    </ligand>
</feature>
<sequence length="365" mass="40182">MSQPASPPVHRPVLVDPFLALGFPEEGTIFVDATFGLGGHTRALLSRFPRLERVIGLDRDGEILDWARREWAAEPRVVLVHERFSRLPAVLAGMGIAAVDGILLDLGVSSWQLEEPGRGFSFSRPGPLDMRMDRRTEGPTARDLVNTLPEEELARLFAEFGEERFARRIAQAIVRRRTTAAFTTTADLAALIEGAIPARLRATSPIHPATRVFQALRIAVNDELTELEQALTKAIDLLRPDGRLTVISFHSLEDRRVKQAMAMAARGCRCPPRFPVCTCGQQPTVELLTRKPIGPTPAEQAANPRCRSARLRVARRLPPAPAREGSASSGRPPATREVAPARRERARRPSRPDGSLWPGTPENDA</sequence>
<reference evidence="8 9" key="1">
    <citation type="submission" date="2018-05" db="EMBL/GenBank/DDBJ databases">
        <title>A metagenomic window into the 2 km-deep terrestrial subsurface aquifer revealed taxonomically and functionally diverse microbial community comprising novel uncultured bacterial lineages.</title>
        <authorList>
            <person name="Kadnikov V.V."/>
            <person name="Mardanov A.V."/>
            <person name="Beletsky A.V."/>
            <person name="Banks D."/>
            <person name="Pimenov N.V."/>
            <person name="Frank Y.A."/>
            <person name="Karnachuk O.V."/>
            <person name="Ravin N.V."/>
        </authorList>
    </citation>
    <scope>NUCLEOTIDE SEQUENCE [LARGE SCALE GENOMIC DNA]</scope>
    <source>
        <strain evidence="8">BY5</strain>
    </source>
</reference>
<evidence type="ECO:0000256" key="3">
    <source>
        <dbReference type="ARBA" id="ARBA00022603"/>
    </source>
</evidence>
<dbReference type="PIRSF" id="PIRSF004486">
    <property type="entry name" value="MraW"/>
    <property type="match status" value="1"/>
</dbReference>
<gene>
    <name evidence="6" type="primary">rsmH</name>
    <name evidence="8" type="ORF">OZSIB_2198</name>
</gene>
<organism evidence="8 9">
    <name type="scientific">Candidatus Ozemobacter sibiricus</name>
    <dbReference type="NCBI Taxonomy" id="2268124"/>
    <lineage>
        <taxon>Bacteria</taxon>
        <taxon>Candidatus Ozemobacteria</taxon>
        <taxon>Candidatus Ozemobacterales</taxon>
        <taxon>Candidatus Ozemobacteraceae</taxon>
        <taxon>Candidatus Ozemobacter</taxon>
    </lineage>
</organism>
<feature type="binding site" evidence="6">
    <location>
        <begin position="38"/>
        <end position="40"/>
    </location>
    <ligand>
        <name>S-adenosyl-L-methionine</name>
        <dbReference type="ChEBI" id="CHEBI:59789"/>
    </ligand>
</feature>
<dbReference type="PANTHER" id="PTHR11265">
    <property type="entry name" value="S-ADENOSYL-METHYLTRANSFERASE MRAW"/>
    <property type="match status" value="1"/>
</dbReference>
<comment type="subcellular location">
    <subcellularLocation>
        <location evidence="6">Cytoplasm</location>
    </subcellularLocation>
</comment>
<dbReference type="Gene3D" id="3.40.50.150">
    <property type="entry name" value="Vaccinia Virus protein VP39"/>
    <property type="match status" value="1"/>
</dbReference>
<keyword evidence="4 6" id="KW-0808">Transferase</keyword>
<keyword evidence="3 6" id="KW-0489">Methyltransferase</keyword>
<feature type="binding site" evidence="6">
    <location>
        <position position="58"/>
    </location>
    <ligand>
        <name>S-adenosyl-L-methionine</name>
        <dbReference type="ChEBI" id="CHEBI:59789"/>
    </ligand>
</feature>
<accession>A0A367ZUD6</accession>
<feature type="binding site" evidence="6">
    <location>
        <position position="105"/>
    </location>
    <ligand>
        <name>S-adenosyl-L-methionine</name>
        <dbReference type="ChEBI" id="CHEBI:59789"/>
    </ligand>
</feature>
<keyword evidence="2 6" id="KW-0698">rRNA processing</keyword>
<evidence type="ECO:0000256" key="2">
    <source>
        <dbReference type="ARBA" id="ARBA00022552"/>
    </source>
</evidence>
<dbReference type="GO" id="GO:0071424">
    <property type="term" value="F:rRNA (cytosine-N4-)-methyltransferase activity"/>
    <property type="evidence" value="ECO:0007669"/>
    <property type="project" value="UniProtKB-UniRule"/>
</dbReference>
<feature type="binding site" evidence="6">
    <location>
        <position position="112"/>
    </location>
    <ligand>
        <name>S-adenosyl-L-methionine</name>
        <dbReference type="ChEBI" id="CHEBI:59789"/>
    </ligand>
</feature>
<comment type="similarity">
    <text evidence="1 6">Belongs to the methyltransferase superfamily. RsmH family.</text>
</comment>
<keyword evidence="6" id="KW-0963">Cytoplasm</keyword>
<dbReference type="EC" id="2.1.1.199" evidence="6"/>
<keyword evidence="5 6" id="KW-0949">S-adenosyl-L-methionine</keyword>
<dbReference type="NCBIfam" id="TIGR00006">
    <property type="entry name" value="16S rRNA (cytosine(1402)-N(4))-methyltransferase RsmH"/>
    <property type="match status" value="1"/>
</dbReference>
<comment type="caution">
    <text evidence="8">The sequence shown here is derived from an EMBL/GenBank/DDBJ whole genome shotgun (WGS) entry which is preliminary data.</text>
</comment>
<proteinExistence type="inferred from homology"/>
<dbReference type="InterPro" id="IPR023397">
    <property type="entry name" value="SAM-dep_MeTrfase_MraW_recog"/>
</dbReference>
<comment type="function">
    <text evidence="6">Specifically methylates the N4 position of cytidine in position 1402 (C1402) of 16S rRNA.</text>
</comment>
<dbReference type="InterPro" id="IPR002903">
    <property type="entry name" value="RsmH"/>
</dbReference>
<comment type="catalytic activity">
    <reaction evidence="6">
        <text>cytidine(1402) in 16S rRNA + S-adenosyl-L-methionine = N(4)-methylcytidine(1402) in 16S rRNA + S-adenosyl-L-homocysteine + H(+)</text>
        <dbReference type="Rhea" id="RHEA:42928"/>
        <dbReference type="Rhea" id="RHEA-COMP:10286"/>
        <dbReference type="Rhea" id="RHEA-COMP:10287"/>
        <dbReference type="ChEBI" id="CHEBI:15378"/>
        <dbReference type="ChEBI" id="CHEBI:57856"/>
        <dbReference type="ChEBI" id="CHEBI:59789"/>
        <dbReference type="ChEBI" id="CHEBI:74506"/>
        <dbReference type="ChEBI" id="CHEBI:82748"/>
        <dbReference type="EC" id="2.1.1.199"/>
    </reaction>
</comment>
<dbReference type="Proteomes" id="UP000252355">
    <property type="component" value="Unassembled WGS sequence"/>
</dbReference>
<evidence type="ECO:0000256" key="1">
    <source>
        <dbReference type="ARBA" id="ARBA00010396"/>
    </source>
</evidence>
<dbReference type="EMBL" id="QOQW01000002">
    <property type="protein sequence ID" value="RCK81329.1"/>
    <property type="molecule type" value="Genomic_DNA"/>
</dbReference>